<dbReference type="Pfam" id="PF17936">
    <property type="entry name" value="Big_6"/>
    <property type="match status" value="11"/>
</dbReference>
<dbReference type="InterPro" id="IPR041498">
    <property type="entry name" value="Big_6"/>
</dbReference>
<dbReference type="eggNOG" id="COG1404">
    <property type="taxonomic scope" value="Bacteria"/>
</dbReference>
<dbReference type="RefSeq" id="WP_008832402.1">
    <property type="nucleotide sequence ID" value="NZ_JFYZ01000005.1"/>
</dbReference>
<dbReference type="InterPro" id="IPR039329">
    <property type="entry name" value="SIAE"/>
</dbReference>
<geneLocation type="plasmid" evidence="4 7">
    <name>pSA1</name>
</geneLocation>
<dbReference type="eggNOG" id="COG3209">
    <property type="taxonomic scope" value="Bacteria"/>
</dbReference>
<dbReference type="PANTHER" id="PTHR22901:SF0">
    <property type="entry name" value="SIALATE O-ACETYLESTERASE"/>
    <property type="match status" value="1"/>
</dbReference>
<reference evidence="7" key="3">
    <citation type="journal article" date="2017" name="J. Biotechnol.">
        <title>Complete genome sequence of Novosphingobium resinovorum SA1, a versatile xenobiotic-degrading bacterium capable of utilizing sulfanilic acid.</title>
        <authorList>
            <person name="Hegedus B."/>
            <person name="Kos P.B."/>
            <person name="Balint B."/>
            <person name="Maroti G."/>
            <person name="Gan H.M."/>
            <person name="Perei K."/>
            <person name="Rakhely G."/>
        </authorList>
    </citation>
    <scope>NUCLEOTIDE SEQUENCE [LARGE SCALE GENOMIC DNA]</scope>
    <source>
        <strain evidence="7">SA1</strain>
    </source>
</reference>
<feature type="domain" description="Bacterial Ig" evidence="2">
    <location>
        <begin position="679"/>
        <end position="756"/>
    </location>
</feature>
<evidence type="ECO:0000256" key="1">
    <source>
        <dbReference type="SAM" id="MobiDB-lite"/>
    </source>
</evidence>
<feature type="domain" description="Bacterial Ig" evidence="2">
    <location>
        <begin position="514"/>
        <end position="592"/>
    </location>
</feature>
<dbReference type="NCBIfam" id="NF033510">
    <property type="entry name" value="Ca_tandemer"/>
    <property type="match status" value="9"/>
</dbReference>
<keyword evidence="4" id="KW-0614">Plasmid</keyword>
<dbReference type="Proteomes" id="UP000024329">
    <property type="component" value="Unassembled WGS sequence"/>
</dbReference>
<dbReference type="Gene3D" id="2.60.40.10">
    <property type="entry name" value="Immunoglobulins"/>
    <property type="match status" value="12"/>
</dbReference>
<feature type="domain" description="Bacterial Ig" evidence="2">
    <location>
        <begin position="760"/>
        <end position="838"/>
    </location>
</feature>
<feature type="compositionally biased region" description="Low complexity" evidence="1">
    <location>
        <begin position="164"/>
        <end position="180"/>
    </location>
</feature>
<dbReference type="InterPro" id="IPR011049">
    <property type="entry name" value="Serralysin-like_metalloprot_C"/>
</dbReference>
<organism evidence="5 6">
    <name type="scientific">Novosphingobium resinovorum</name>
    <dbReference type="NCBI Taxonomy" id="158500"/>
    <lineage>
        <taxon>Bacteria</taxon>
        <taxon>Pseudomonadati</taxon>
        <taxon>Pseudomonadota</taxon>
        <taxon>Alphaproteobacteria</taxon>
        <taxon>Sphingomonadales</taxon>
        <taxon>Sphingomonadaceae</taxon>
        <taxon>Novosphingobium</taxon>
    </lineage>
</organism>
<dbReference type="PATRIC" id="fig|158500.4.peg.1682"/>
<feature type="compositionally biased region" description="Polar residues" evidence="1">
    <location>
        <begin position="766"/>
        <end position="778"/>
    </location>
</feature>
<gene>
    <name evidence="4" type="ORF">BES08_19500</name>
    <name evidence="5" type="ORF">BV97_01644</name>
</gene>
<feature type="domain" description="Bacterial Ig" evidence="2">
    <location>
        <begin position="596"/>
        <end position="673"/>
    </location>
</feature>
<reference evidence="4" key="2">
    <citation type="submission" date="2016-08" db="EMBL/GenBank/DDBJ databases">
        <authorList>
            <person name="Seilhamer J.J."/>
        </authorList>
    </citation>
    <scope>NUCLEOTIDE SEQUENCE [LARGE SCALE GENOMIC DNA]</scope>
    <source>
        <strain evidence="4">SA1</strain>
        <plasmid evidence="4">pSA1</plasmid>
    </source>
</reference>
<dbReference type="GO" id="GO:0005975">
    <property type="term" value="P:carbohydrate metabolic process"/>
    <property type="evidence" value="ECO:0007669"/>
    <property type="project" value="TreeGrafter"/>
</dbReference>
<proteinExistence type="predicted"/>
<dbReference type="NCBIfam" id="NF033677">
    <property type="entry name" value="biofilm_BapA_N"/>
    <property type="match status" value="1"/>
</dbReference>
<feature type="domain" description="Bacterial Ig" evidence="2">
    <location>
        <begin position="263"/>
        <end position="345"/>
    </location>
</feature>
<dbReference type="Pfam" id="PF22783">
    <property type="entry name" value="BapA_N"/>
    <property type="match status" value="1"/>
</dbReference>
<accession>A0A031K0H8</accession>
<feature type="compositionally biased region" description="Polar residues" evidence="1">
    <location>
        <begin position="552"/>
        <end position="562"/>
    </location>
</feature>
<evidence type="ECO:0000259" key="3">
    <source>
        <dbReference type="Pfam" id="PF22783"/>
    </source>
</evidence>
<evidence type="ECO:0000259" key="2">
    <source>
        <dbReference type="Pfam" id="PF17936"/>
    </source>
</evidence>
<name>A0A031K0H8_9SPHN</name>
<feature type="domain" description="Bacterial Ig" evidence="2">
    <location>
        <begin position="1116"/>
        <end position="1198"/>
    </location>
</feature>
<dbReference type="InterPro" id="IPR013783">
    <property type="entry name" value="Ig-like_fold"/>
</dbReference>
<feature type="region of interest" description="Disordered" evidence="1">
    <location>
        <begin position="540"/>
        <end position="566"/>
    </location>
</feature>
<feature type="domain" description="Bacterial Ig" evidence="2">
    <location>
        <begin position="1034"/>
        <end position="1112"/>
    </location>
</feature>
<feature type="region of interest" description="Disordered" evidence="1">
    <location>
        <begin position="161"/>
        <end position="180"/>
    </location>
</feature>
<dbReference type="KEGG" id="nre:BES08_19500"/>
<evidence type="ECO:0000313" key="4">
    <source>
        <dbReference type="EMBL" id="AOR79079.1"/>
    </source>
</evidence>
<dbReference type="EMBL" id="CP017076">
    <property type="protein sequence ID" value="AOR79079.1"/>
    <property type="molecule type" value="Genomic_DNA"/>
</dbReference>
<dbReference type="PANTHER" id="PTHR22901">
    <property type="entry name" value="SIALATE O-ACETYLESTERASE"/>
    <property type="match status" value="1"/>
</dbReference>
<feature type="region of interest" description="Disordered" evidence="1">
    <location>
        <begin position="827"/>
        <end position="857"/>
    </location>
</feature>
<evidence type="ECO:0000313" key="5">
    <source>
        <dbReference type="EMBL" id="EZP82720.1"/>
    </source>
</evidence>
<feature type="domain" description="Bacterial Ig" evidence="2">
    <location>
        <begin position="962"/>
        <end position="1030"/>
    </location>
</feature>
<dbReference type="GO" id="GO:0001681">
    <property type="term" value="F:sialate O-acetylesterase activity"/>
    <property type="evidence" value="ECO:0007669"/>
    <property type="project" value="InterPro"/>
</dbReference>
<dbReference type="Gene3D" id="2.150.10.10">
    <property type="entry name" value="Serralysin-like metalloprotease, C-terminal"/>
    <property type="match status" value="1"/>
</dbReference>
<reference evidence="5 6" key="1">
    <citation type="submission" date="2014-03" db="EMBL/GenBank/DDBJ databases">
        <title>Whole genome sequence of Novosphingobium resinovorum KF1.</title>
        <authorList>
            <person name="Gan H.M."/>
            <person name="Gan H.Y."/>
            <person name="Chew T.H."/>
            <person name="Savka M.A."/>
        </authorList>
    </citation>
    <scope>NUCLEOTIDE SEQUENCE [LARGE SCALE GENOMIC DNA]</scope>
    <source>
        <strain evidence="5 6">KF1</strain>
    </source>
</reference>
<dbReference type="Proteomes" id="UP000094626">
    <property type="component" value="Plasmid pSA1"/>
</dbReference>
<protein>
    <submittedName>
        <fullName evidence="5">Large repetitive protein</fullName>
    </submittedName>
</protein>
<dbReference type="SUPFAM" id="SSF51120">
    <property type="entry name" value="beta-Roll"/>
    <property type="match status" value="1"/>
</dbReference>
<feature type="domain" description="Bacterial Ig" evidence="2">
    <location>
        <begin position="176"/>
        <end position="259"/>
    </location>
</feature>
<feature type="domain" description="Bacterial Ig" evidence="2">
    <location>
        <begin position="432"/>
        <end position="510"/>
    </location>
</feature>
<evidence type="ECO:0000313" key="6">
    <source>
        <dbReference type="Proteomes" id="UP000024329"/>
    </source>
</evidence>
<dbReference type="OrthoDB" id="8481600at2"/>
<feature type="compositionally biased region" description="Polar residues" evidence="1">
    <location>
        <begin position="831"/>
        <end position="840"/>
    </location>
</feature>
<sequence>MPVEAKISSDLSGVRIAPVQAVEGSVSVAPGSSIALNVAPEAVTGFSREGTDLLVHLRTGETVRIANFYVDPSRFSQLMLVEEDHLVAADVAQLSGSSLATPAYVPMDVIAGFAAPPATEAAGMVAGAASGAGLGAGVIVPLAVLGGGGLIAVAAGGGGGNRGGNDTPTTPPDTTAPAAPSNLVVSAAGDRLTGRAEAGATVLVDTDGDGTANYTSIVGADGAFTVVLAPALVNAEPISVTVRDAAGNVGPAAGTNAPDLTPPENATQLGVAADGTGITGTGEPGATVTIDIDGDGEPDYTATIAADGTFSVLFAAPVDNGQPITVRVTDAAGNMSDAATVRAPDLTPPPATAPTIAPSNGTALTGTAGSGIAVMLTDAAGHTVGQATIAADGTWSFTPQPPLTNGTVIRVAAVNLEGQAGPAASITIDSLAPDAPTLSPSNGTEIGGKAEAGTTILVTDGSGTPLGQAITGIDGAWSMTPANPVPDGTILIAIARDAAGNSSPPTSTAVDAMAPPAPTLAPPNATTVSGTAEPGATLILSDGNGDPIGETSADSDGNWTFTPSPPLADGSTVVVAARDAAGNVGPSTSAAVDATAPAAPDIAPSKGDVISGTGELGATVVLTDGSGNSLGQTVVGTGGTWTFTPGSPLPDGTSVNAVARDAAGNESASDSIVIDAVSPAAPEIAPTNGTVISGTSEPGALILLTAGNGDPIGQTLAEADGNWSFVPGPPLADGTGVSATAQDAAGNASPASTTTVDAIAPDAPSIDSTDGNALTGTAEPNTVVTLTDGDGNPIGDTSADGGGNWSFTPGARLSDGTVVTATARDAAGNVSPASTTTVDSTAPADPTIDPTNGSLVTGTAEPNSTVVLMDGTGNTFAAFSPQASPGGFTVFAASSAVPDYGLPLGQVTTDPQGNWTFTPLLPLPDGTVVIAVSVDAAGNVSGPVSTTVDGVPPAIPTIDPTTGALLEGNAEPGVTLLLSDSLGNPIGETTADDNGDWTFVPTLALPHDTVVEVVAVDAAGNTSLPASTVVDAVAPVAPIIAASSGDVLTGTAEPGTTIILTDGLGIPLGEAIVDQNGGWIFTPSTPLPDSTVVEAFAIDAAGNISPVSTVTIDATAPDSPVLTLVSGGELLLISAEPGVTVRVVIDGETANPIQVTVDGNGNFSLPLLTPLIANETVSAIAIDAAGNQSLPTVLIAPDIAPLTIAVVEADDGYINANEAADGIQVEVTLRPTMQAGQQITAALNGQGGYQAQATHVLSVGDILAGVVVLTIAPAGGFPEGASSVSASIGGGDGASPVNFVIDTSPPATPVLSLLASALTISGEPGSQLTVTATVGGLTTNTVVTADNSGLASLNLLTDLGIRLDWAQLLDARISVTSEDPAGNTSSVATIDVAPNIEAPPTIGGFGLAVSLNPLNPQFGISGTTEPNSTVVIRVVTPVLNVELLPLTADGSGHFTLNLLSPAILTQLGLNVTDILNLGSQISLGMVATDPQGHESAIYGLSLSPNGLSLNLGQIDVNGSLADDIISGTTGAEHINGNSGNDLVLNVGAGDHVLTGPGHDTVEVLATNFSTIDGGAGFDTILLGNGIDLDYGAPGVGTLSNIERIDLGTGDSGSVLTLTASEVSAITDAGHTLQITGESNDVLNITGAVDTGSTQTLDGLVYDVYTFGVSTILVEDNTVQVVV</sequence>
<dbReference type="EMBL" id="JFYZ01000005">
    <property type="protein sequence ID" value="EZP82720.1"/>
    <property type="molecule type" value="Genomic_DNA"/>
</dbReference>
<keyword evidence="7" id="KW-1185">Reference proteome</keyword>
<evidence type="ECO:0000313" key="7">
    <source>
        <dbReference type="Proteomes" id="UP000094626"/>
    </source>
</evidence>
<feature type="domain" description="Biofilm-associated protein BapA-like prefix-like" evidence="3">
    <location>
        <begin position="24"/>
        <end position="111"/>
    </location>
</feature>
<feature type="region of interest" description="Disordered" evidence="1">
    <location>
        <begin position="731"/>
        <end position="778"/>
    </location>
</feature>
<feature type="domain" description="Bacterial Ig" evidence="2">
    <location>
        <begin position="358"/>
        <end position="428"/>
    </location>
</feature>
<dbReference type="InterPro" id="IPR048051">
    <property type="entry name" value="BapA-like_prefix-like"/>
</dbReference>